<dbReference type="EMBL" id="JASJQH010006989">
    <property type="protein sequence ID" value="KAK9721174.1"/>
    <property type="molecule type" value="Genomic_DNA"/>
</dbReference>
<dbReference type="PANTHER" id="PTHR11474">
    <property type="entry name" value="TYROSINASE FAMILY MEMBER"/>
    <property type="match status" value="1"/>
</dbReference>
<dbReference type="PROSITE" id="PS00497">
    <property type="entry name" value="TYROSINASE_1"/>
    <property type="match status" value="1"/>
</dbReference>
<evidence type="ECO:0000259" key="6">
    <source>
        <dbReference type="PROSITE" id="PS00498"/>
    </source>
</evidence>
<accession>A0ABR2W6D4</accession>
<evidence type="ECO:0000256" key="1">
    <source>
        <dbReference type="ARBA" id="ARBA00022723"/>
    </source>
</evidence>
<sequence>MLTKFIPFGLTLLSLFSNIIVSAQTCQTPYIRREIREISKQEWDDFVVAIQTLHSGPSPTTYDKLVAIHLQYVPTAHSSPLFFPWHRRFMKEFELALQKINPNVIVPYWDWTIDSQAPEQSILFRPEYFGASGDTECIMDGPFKNWNMAVPKGHCLKRRWNKGKQIGALYPPELLAKICQQSRSFQEFRIAIEAAPHALVHANIGGDGGDVSTMWSPNDPIFWVHHAYVDKIWAYFQRLRPNIGMIYEGINNENKTVSPTDTIEPFGVAVKDVLDIRDVGLCYTYSNLDMLSLRGPNPQKNHNIPRSVKQESHIKRDNSVGPNDRTDDTKLRTPSKVPEKWARMNGFNINEIRALEEEYNSFIQDINDDDDYISPVSLARKNNTIQRLIEGTLSSLSLLQGMKSIPLLDISELLNGNKLVQGGQVNHLVHKVTSVLGGGGRAPGKNSGILGGIL</sequence>
<dbReference type="Gene3D" id="1.10.1280.10">
    <property type="entry name" value="Di-copper center containing domain from catechol oxidase"/>
    <property type="match status" value="1"/>
</dbReference>
<dbReference type="InterPro" id="IPR002227">
    <property type="entry name" value="Tyrosinase_Cu-bd"/>
</dbReference>
<protein>
    <recommendedName>
        <fullName evidence="5 6">Tyrosinase copper-binding domain-containing protein</fullName>
    </recommendedName>
</protein>
<keyword evidence="4" id="KW-0732">Signal</keyword>
<feature type="domain" description="Tyrosinase copper-binding" evidence="5">
    <location>
        <begin position="77"/>
        <end position="94"/>
    </location>
</feature>
<keyword evidence="8" id="KW-1185">Reference proteome</keyword>
<dbReference type="PROSITE" id="PS00498">
    <property type="entry name" value="TYROSINASE_2"/>
    <property type="match status" value="1"/>
</dbReference>
<keyword evidence="1" id="KW-0479">Metal-binding</keyword>
<dbReference type="Pfam" id="PF00264">
    <property type="entry name" value="Tyrosinase"/>
    <property type="match status" value="1"/>
</dbReference>
<dbReference type="PANTHER" id="PTHR11474:SF126">
    <property type="entry name" value="TYROSINASE-LIKE PROTEIN TYR-1-RELATED"/>
    <property type="match status" value="1"/>
</dbReference>
<name>A0ABR2W6D4_9FUNG</name>
<feature type="region of interest" description="Disordered" evidence="3">
    <location>
        <begin position="294"/>
        <end position="333"/>
    </location>
</feature>
<feature type="compositionally biased region" description="Basic and acidic residues" evidence="3">
    <location>
        <begin position="308"/>
        <end position="333"/>
    </location>
</feature>
<dbReference type="PRINTS" id="PR00092">
    <property type="entry name" value="TYROSINASE"/>
</dbReference>
<feature type="chain" id="PRO_5047325384" description="Tyrosinase copper-binding domain-containing protein" evidence="4">
    <location>
        <begin position="23"/>
        <end position="454"/>
    </location>
</feature>
<feature type="domain" description="Tyrosinase copper-binding" evidence="6">
    <location>
        <begin position="219"/>
        <end position="230"/>
    </location>
</feature>
<organism evidence="7 8">
    <name type="scientific">Basidiobolus ranarum</name>
    <dbReference type="NCBI Taxonomy" id="34480"/>
    <lineage>
        <taxon>Eukaryota</taxon>
        <taxon>Fungi</taxon>
        <taxon>Fungi incertae sedis</taxon>
        <taxon>Zoopagomycota</taxon>
        <taxon>Entomophthoromycotina</taxon>
        <taxon>Basidiobolomycetes</taxon>
        <taxon>Basidiobolales</taxon>
        <taxon>Basidiobolaceae</taxon>
        <taxon>Basidiobolus</taxon>
    </lineage>
</organism>
<keyword evidence="2" id="KW-0186">Copper</keyword>
<dbReference type="InterPro" id="IPR050316">
    <property type="entry name" value="Tyrosinase/Hemocyanin"/>
</dbReference>
<evidence type="ECO:0000256" key="3">
    <source>
        <dbReference type="SAM" id="MobiDB-lite"/>
    </source>
</evidence>
<reference evidence="7 8" key="1">
    <citation type="submission" date="2023-04" db="EMBL/GenBank/DDBJ databases">
        <title>Genome of Basidiobolus ranarum AG-B5.</title>
        <authorList>
            <person name="Stajich J.E."/>
            <person name="Carter-House D."/>
            <person name="Gryganskyi A."/>
        </authorList>
    </citation>
    <scope>NUCLEOTIDE SEQUENCE [LARGE SCALE GENOMIC DNA]</scope>
    <source>
        <strain evidence="7 8">AG-B5</strain>
    </source>
</reference>
<evidence type="ECO:0000259" key="5">
    <source>
        <dbReference type="PROSITE" id="PS00497"/>
    </source>
</evidence>
<dbReference type="InterPro" id="IPR008922">
    <property type="entry name" value="Di-copper_centre_dom_sf"/>
</dbReference>
<evidence type="ECO:0000313" key="8">
    <source>
        <dbReference type="Proteomes" id="UP001479436"/>
    </source>
</evidence>
<feature type="signal peptide" evidence="4">
    <location>
        <begin position="1"/>
        <end position="22"/>
    </location>
</feature>
<proteinExistence type="predicted"/>
<dbReference type="SUPFAM" id="SSF48056">
    <property type="entry name" value="Di-copper centre-containing domain"/>
    <property type="match status" value="1"/>
</dbReference>
<dbReference type="Proteomes" id="UP001479436">
    <property type="component" value="Unassembled WGS sequence"/>
</dbReference>
<evidence type="ECO:0000256" key="2">
    <source>
        <dbReference type="ARBA" id="ARBA00023008"/>
    </source>
</evidence>
<evidence type="ECO:0000313" key="7">
    <source>
        <dbReference type="EMBL" id="KAK9721174.1"/>
    </source>
</evidence>
<comment type="caution">
    <text evidence="7">The sequence shown here is derived from an EMBL/GenBank/DDBJ whole genome shotgun (WGS) entry which is preliminary data.</text>
</comment>
<gene>
    <name evidence="7" type="ORF">K7432_003646</name>
</gene>
<evidence type="ECO:0000256" key="4">
    <source>
        <dbReference type="SAM" id="SignalP"/>
    </source>
</evidence>